<evidence type="ECO:0000313" key="1">
    <source>
        <dbReference type="EMBL" id="GAA5041067.1"/>
    </source>
</evidence>
<sequence length="93" mass="10206">MMDRRFTPTEADSNLLQPFCANRTSGGMDRSGGSVGTIFTLCLRFGIREPLLLESQSEHKSSEGDGLRVAKWLAVGVCGSVSAFDEIVRDFFE</sequence>
<protein>
    <submittedName>
        <fullName evidence="1">Uncharacterized protein</fullName>
    </submittedName>
</protein>
<proteinExistence type="predicted"/>
<gene>
    <name evidence="1" type="ORF">GCM10025751_02700</name>
</gene>
<accession>A0AAV3UBD3</accession>
<keyword evidence="2" id="KW-1185">Reference proteome</keyword>
<dbReference type="Proteomes" id="UP001501729">
    <property type="component" value="Unassembled WGS sequence"/>
</dbReference>
<evidence type="ECO:0000313" key="2">
    <source>
        <dbReference type="Proteomes" id="UP001501729"/>
    </source>
</evidence>
<dbReference type="EMBL" id="BAABKX010000001">
    <property type="protein sequence ID" value="GAA5041067.1"/>
    <property type="molecule type" value="Genomic_DNA"/>
</dbReference>
<organism evidence="1 2">
    <name type="scientific">Haladaptatus pallidirubidus</name>
    <dbReference type="NCBI Taxonomy" id="1008152"/>
    <lineage>
        <taxon>Archaea</taxon>
        <taxon>Methanobacteriati</taxon>
        <taxon>Methanobacteriota</taxon>
        <taxon>Stenosarchaea group</taxon>
        <taxon>Halobacteria</taxon>
        <taxon>Halobacteriales</taxon>
        <taxon>Haladaptataceae</taxon>
        <taxon>Haladaptatus</taxon>
    </lineage>
</organism>
<name>A0AAV3UBD3_9EURY</name>
<reference evidence="1 2" key="1">
    <citation type="journal article" date="2019" name="Int. J. Syst. Evol. Microbiol.">
        <title>The Global Catalogue of Microorganisms (GCM) 10K type strain sequencing project: providing services to taxonomists for standard genome sequencing and annotation.</title>
        <authorList>
            <consortium name="The Broad Institute Genomics Platform"/>
            <consortium name="The Broad Institute Genome Sequencing Center for Infectious Disease"/>
            <person name="Wu L."/>
            <person name="Ma J."/>
        </authorList>
    </citation>
    <scope>NUCLEOTIDE SEQUENCE [LARGE SCALE GENOMIC DNA]</scope>
    <source>
        <strain evidence="1 2">JCM 17504</strain>
    </source>
</reference>
<comment type="caution">
    <text evidence="1">The sequence shown here is derived from an EMBL/GenBank/DDBJ whole genome shotgun (WGS) entry which is preliminary data.</text>
</comment>
<dbReference type="AlphaFoldDB" id="A0AAV3UBD3"/>